<organism evidence="2 3">
    <name type="scientific">Artemisia annua</name>
    <name type="common">Sweet wormwood</name>
    <dbReference type="NCBI Taxonomy" id="35608"/>
    <lineage>
        <taxon>Eukaryota</taxon>
        <taxon>Viridiplantae</taxon>
        <taxon>Streptophyta</taxon>
        <taxon>Embryophyta</taxon>
        <taxon>Tracheophyta</taxon>
        <taxon>Spermatophyta</taxon>
        <taxon>Magnoliopsida</taxon>
        <taxon>eudicotyledons</taxon>
        <taxon>Gunneridae</taxon>
        <taxon>Pentapetalae</taxon>
        <taxon>asterids</taxon>
        <taxon>campanulids</taxon>
        <taxon>Asterales</taxon>
        <taxon>Asteraceae</taxon>
        <taxon>Asteroideae</taxon>
        <taxon>Anthemideae</taxon>
        <taxon>Artemisiinae</taxon>
        <taxon>Artemisia</taxon>
    </lineage>
</organism>
<gene>
    <name evidence="2" type="ORF">CTI12_AA267090</name>
</gene>
<accession>A0A2U1NGZ4</accession>
<keyword evidence="1" id="KW-0472">Membrane</keyword>
<feature type="transmembrane region" description="Helical" evidence="1">
    <location>
        <begin position="20"/>
        <end position="41"/>
    </location>
</feature>
<dbReference type="OrthoDB" id="1221325at2759"/>
<comment type="caution">
    <text evidence="2">The sequence shown here is derived from an EMBL/GenBank/DDBJ whole genome shotgun (WGS) entry which is preliminary data.</text>
</comment>
<name>A0A2U1NGZ4_ARTAN</name>
<proteinExistence type="predicted"/>
<keyword evidence="3" id="KW-1185">Reference proteome</keyword>
<reference evidence="2 3" key="1">
    <citation type="journal article" date="2018" name="Mol. Plant">
        <title>The genome of Artemisia annua provides insight into the evolution of Asteraceae family and artemisinin biosynthesis.</title>
        <authorList>
            <person name="Shen Q."/>
            <person name="Zhang L."/>
            <person name="Liao Z."/>
            <person name="Wang S."/>
            <person name="Yan T."/>
            <person name="Shi P."/>
            <person name="Liu M."/>
            <person name="Fu X."/>
            <person name="Pan Q."/>
            <person name="Wang Y."/>
            <person name="Lv Z."/>
            <person name="Lu X."/>
            <person name="Zhang F."/>
            <person name="Jiang W."/>
            <person name="Ma Y."/>
            <person name="Chen M."/>
            <person name="Hao X."/>
            <person name="Li L."/>
            <person name="Tang Y."/>
            <person name="Lv G."/>
            <person name="Zhou Y."/>
            <person name="Sun X."/>
            <person name="Brodelius P.E."/>
            <person name="Rose J.K.C."/>
            <person name="Tang K."/>
        </authorList>
    </citation>
    <scope>NUCLEOTIDE SEQUENCE [LARGE SCALE GENOMIC DNA]</scope>
    <source>
        <strain evidence="3">cv. Huhao1</strain>
        <tissue evidence="2">Leaf</tissue>
    </source>
</reference>
<evidence type="ECO:0000313" key="3">
    <source>
        <dbReference type="Proteomes" id="UP000245207"/>
    </source>
</evidence>
<dbReference type="Proteomes" id="UP000245207">
    <property type="component" value="Unassembled WGS sequence"/>
</dbReference>
<evidence type="ECO:0000313" key="2">
    <source>
        <dbReference type="EMBL" id="PWA72789.1"/>
    </source>
</evidence>
<sequence length="69" mass="8011">MNLKDTIDFVSCQSVEKKKMFQPSQLSCFEAVIFSSLWVIWSARNEKKKRSQIAGVRSQMPQQKICTIQ</sequence>
<protein>
    <submittedName>
        <fullName evidence="2">Uncharacterized protein</fullName>
    </submittedName>
</protein>
<keyword evidence="1" id="KW-1133">Transmembrane helix</keyword>
<keyword evidence="1" id="KW-0812">Transmembrane</keyword>
<dbReference type="EMBL" id="PKPP01002842">
    <property type="protein sequence ID" value="PWA72789.1"/>
    <property type="molecule type" value="Genomic_DNA"/>
</dbReference>
<dbReference type="AlphaFoldDB" id="A0A2U1NGZ4"/>
<evidence type="ECO:0000256" key="1">
    <source>
        <dbReference type="SAM" id="Phobius"/>
    </source>
</evidence>